<dbReference type="AlphaFoldDB" id="A0A813DNL6"/>
<dbReference type="EMBL" id="CAJNNV010003715">
    <property type="protein sequence ID" value="CAE8589482.1"/>
    <property type="molecule type" value="Genomic_DNA"/>
</dbReference>
<feature type="compositionally biased region" description="Polar residues" evidence="1">
    <location>
        <begin position="167"/>
        <end position="177"/>
    </location>
</feature>
<keyword evidence="3" id="KW-1185">Reference proteome</keyword>
<reference evidence="2" key="1">
    <citation type="submission" date="2021-02" db="EMBL/GenBank/DDBJ databases">
        <authorList>
            <person name="Dougan E. K."/>
            <person name="Rhodes N."/>
            <person name="Thang M."/>
            <person name="Chan C."/>
        </authorList>
    </citation>
    <scope>NUCLEOTIDE SEQUENCE</scope>
</reference>
<feature type="region of interest" description="Disordered" evidence="1">
    <location>
        <begin position="152"/>
        <end position="216"/>
    </location>
</feature>
<name>A0A813DNL6_POLGL</name>
<evidence type="ECO:0000256" key="1">
    <source>
        <dbReference type="SAM" id="MobiDB-lite"/>
    </source>
</evidence>
<dbReference type="Proteomes" id="UP000654075">
    <property type="component" value="Unassembled WGS sequence"/>
</dbReference>
<feature type="compositionally biased region" description="Low complexity" evidence="1">
    <location>
        <begin position="198"/>
        <end position="215"/>
    </location>
</feature>
<accession>A0A813DNL6</accession>
<proteinExistence type="predicted"/>
<protein>
    <submittedName>
        <fullName evidence="2">Uncharacterized protein</fullName>
    </submittedName>
</protein>
<evidence type="ECO:0000313" key="3">
    <source>
        <dbReference type="Proteomes" id="UP000654075"/>
    </source>
</evidence>
<organism evidence="2 3">
    <name type="scientific">Polarella glacialis</name>
    <name type="common">Dinoflagellate</name>
    <dbReference type="NCBI Taxonomy" id="89957"/>
    <lineage>
        <taxon>Eukaryota</taxon>
        <taxon>Sar</taxon>
        <taxon>Alveolata</taxon>
        <taxon>Dinophyceae</taxon>
        <taxon>Suessiales</taxon>
        <taxon>Suessiaceae</taxon>
        <taxon>Polarella</taxon>
    </lineage>
</organism>
<gene>
    <name evidence="2" type="ORF">PGLA1383_LOCUS8241</name>
</gene>
<evidence type="ECO:0000313" key="2">
    <source>
        <dbReference type="EMBL" id="CAE8589482.1"/>
    </source>
</evidence>
<comment type="caution">
    <text evidence="2">The sequence shown here is derived from an EMBL/GenBank/DDBJ whole genome shotgun (WGS) entry which is preliminary data.</text>
</comment>
<sequence length="243" mass="27545">MASPLDEVVSRKEAEHATLDLTSAFDGQGRLRLTKAKHKRKLPTTTEELRTKYRIEGNLWLMLAAKFRNKPWLVGTDANTFQTFASYILGEKVALIEIPKADGAGMQQLGPPWQLVLHYEYTLRREALKRVQEGDGSLTLDTALASSDKGFGTEGTLLHWPPGPVENGQQQERSSWSPGAGHKEEEQGQRGQRKKQGQRIQRQGWRQGQGQAAGQHTRRSQDLLCLWHSQRLRWHLWNGSHLP</sequence>
<dbReference type="OrthoDB" id="440514at2759"/>